<comment type="caution">
    <text evidence="1">The sequence shown here is derived from an EMBL/GenBank/DDBJ whole genome shotgun (WGS) entry which is preliminary data.</text>
</comment>
<name>X0VLN2_9ZZZZ</name>
<gene>
    <name evidence="1" type="ORF">S01H1_33583</name>
</gene>
<accession>X0VLN2</accession>
<reference evidence="1" key="1">
    <citation type="journal article" date="2014" name="Front. Microbiol.">
        <title>High frequency of phylogenetically diverse reductive dehalogenase-homologous genes in deep subseafloor sedimentary metagenomes.</title>
        <authorList>
            <person name="Kawai M."/>
            <person name="Futagami T."/>
            <person name="Toyoda A."/>
            <person name="Takaki Y."/>
            <person name="Nishi S."/>
            <person name="Hori S."/>
            <person name="Arai W."/>
            <person name="Tsubouchi T."/>
            <person name="Morono Y."/>
            <person name="Uchiyama I."/>
            <person name="Ito T."/>
            <person name="Fujiyama A."/>
            <person name="Inagaki F."/>
            <person name="Takami H."/>
        </authorList>
    </citation>
    <scope>NUCLEOTIDE SEQUENCE</scope>
    <source>
        <strain evidence="1">Expedition CK06-06</strain>
    </source>
</reference>
<dbReference type="EMBL" id="BARS01020857">
    <property type="protein sequence ID" value="GAG12092.1"/>
    <property type="molecule type" value="Genomic_DNA"/>
</dbReference>
<feature type="non-terminal residue" evidence="1">
    <location>
        <position position="1"/>
    </location>
</feature>
<proteinExistence type="predicted"/>
<evidence type="ECO:0000313" key="1">
    <source>
        <dbReference type="EMBL" id="GAG12092.1"/>
    </source>
</evidence>
<dbReference type="AlphaFoldDB" id="X0VLN2"/>
<protein>
    <submittedName>
        <fullName evidence="1">Uncharacterized protein</fullName>
    </submittedName>
</protein>
<sequence>GGEVYKVAQQIKTTSKVDLCVNTKKVKLPLDKLPDQQSLKTTREQALIMLEKAKTLPDQPLSIFPSEPKPGGPQRYQSVTNAEGLIEWAELTLKEIHKGSPKTCMSMNLQAIAINNMILLCVPGEIYHETGLNIKARSKFKYTYIISNANGTVGYIPTKTAFKINYPYEVKRRIALPFIYPFTSDVEEITTNAAVQLINSMECCS</sequence>
<organism evidence="1">
    <name type="scientific">marine sediment metagenome</name>
    <dbReference type="NCBI Taxonomy" id="412755"/>
    <lineage>
        <taxon>unclassified sequences</taxon>
        <taxon>metagenomes</taxon>
        <taxon>ecological metagenomes</taxon>
    </lineage>
</organism>